<dbReference type="PROSITE" id="PS51186">
    <property type="entry name" value="GNAT"/>
    <property type="match status" value="1"/>
</dbReference>
<gene>
    <name evidence="2" type="primary">rimL</name>
    <name evidence="2" type="ORF">GCM10010984_22870</name>
    <name evidence="3" type="ORF">SAMN05443634_104285</name>
</gene>
<reference evidence="4" key="2">
    <citation type="submission" date="2016-11" db="EMBL/GenBank/DDBJ databases">
        <authorList>
            <person name="Varghese N."/>
            <person name="Submissions S."/>
        </authorList>
    </citation>
    <scope>NUCLEOTIDE SEQUENCE [LARGE SCALE GENOMIC DNA]</scope>
    <source>
        <strain evidence="4">DSM 27989</strain>
    </source>
</reference>
<dbReference type="Proteomes" id="UP000650994">
    <property type="component" value="Unassembled WGS sequence"/>
</dbReference>
<name>A0A1M6WF62_9FLAO</name>
<dbReference type="RefSeq" id="WP_072930806.1">
    <property type="nucleotide sequence ID" value="NZ_BMFL01000015.1"/>
</dbReference>
<dbReference type="Proteomes" id="UP000184120">
    <property type="component" value="Unassembled WGS sequence"/>
</dbReference>
<feature type="domain" description="N-acetyltransferase" evidence="1">
    <location>
        <begin position="10"/>
        <end position="157"/>
    </location>
</feature>
<dbReference type="GO" id="GO:0016747">
    <property type="term" value="F:acyltransferase activity, transferring groups other than amino-acyl groups"/>
    <property type="evidence" value="ECO:0007669"/>
    <property type="project" value="InterPro"/>
</dbReference>
<reference evidence="2" key="1">
    <citation type="journal article" date="2014" name="Int. J. Syst. Evol. Microbiol.">
        <title>Complete genome of a new Firmicutes species belonging to the dominant human colonic microbiota ('Ruminococcus bicirculans') reveals two chromosomes and a selective capacity to utilize plant glucans.</title>
        <authorList>
            <consortium name="NISC Comparative Sequencing Program"/>
            <person name="Wegmann U."/>
            <person name="Louis P."/>
            <person name="Goesmann A."/>
            <person name="Henrissat B."/>
            <person name="Duncan S.H."/>
            <person name="Flint H.J."/>
        </authorList>
    </citation>
    <scope>NUCLEOTIDE SEQUENCE</scope>
    <source>
        <strain evidence="2">CGMCC 1.12707</strain>
    </source>
</reference>
<evidence type="ECO:0000313" key="2">
    <source>
        <dbReference type="EMBL" id="GGF05042.1"/>
    </source>
</evidence>
<dbReference type="PANTHER" id="PTHR43792:SF1">
    <property type="entry name" value="N-ACETYLTRANSFERASE DOMAIN-CONTAINING PROTEIN"/>
    <property type="match status" value="1"/>
</dbReference>
<evidence type="ECO:0000313" key="3">
    <source>
        <dbReference type="EMBL" id="SHK92299.1"/>
    </source>
</evidence>
<dbReference type="SUPFAM" id="SSF55729">
    <property type="entry name" value="Acyl-CoA N-acyltransferases (Nat)"/>
    <property type="match status" value="1"/>
</dbReference>
<dbReference type="AlphaFoldDB" id="A0A1M6WF62"/>
<keyword evidence="3" id="KW-0808">Transferase</keyword>
<evidence type="ECO:0000313" key="4">
    <source>
        <dbReference type="Proteomes" id="UP000184120"/>
    </source>
</evidence>
<protein>
    <submittedName>
        <fullName evidence="2 3">N-acetyltransferase</fullName>
    </submittedName>
</protein>
<evidence type="ECO:0000259" key="1">
    <source>
        <dbReference type="PROSITE" id="PS51186"/>
    </source>
</evidence>
<dbReference type="InterPro" id="IPR051531">
    <property type="entry name" value="N-acetyltransferase"/>
</dbReference>
<reference evidence="2" key="5">
    <citation type="submission" date="2024-05" db="EMBL/GenBank/DDBJ databases">
        <authorList>
            <person name="Sun Q."/>
            <person name="Zhou Y."/>
        </authorList>
    </citation>
    <scope>NUCLEOTIDE SEQUENCE</scope>
    <source>
        <strain evidence="2">CGMCC 1.12707</strain>
    </source>
</reference>
<dbReference type="CDD" id="cd04301">
    <property type="entry name" value="NAT_SF"/>
    <property type="match status" value="1"/>
</dbReference>
<keyword evidence="5" id="KW-1185">Reference proteome</keyword>
<evidence type="ECO:0000313" key="5">
    <source>
        <dbReference type="Proteomes" id="UP000650994"/>
    </source>
</evidence>
<dbReference type="InterPro" id="IPR016181">
    <property type="entry name" value="Acyl_CoA_acyltransferase"/>
</dbReference>
<dbReference type="Gene3D" id="3.40.630.30">
    <property type="match status" value="1"/>
</dbReference>
<dbReference type="STRING" id="1434701.SAMN05443634_104285"/>
<reference evidence="3" key="3">
    <citation type="submission" date="2016-11" db="EMBL/GenBank/DDBJ databases">
        <authorList>
            <person name="Jaros S."/>
            <person name="Januszkiewicz K."/>
            <person name="Wedrychowicz H."/>
        </authorList>
    </citation>
    <scope>NUCLEOTIDE SEQUENCE [LARGE SCALE GENOMIC DNA]</scope>
    <source>
        <strain evidence="3">DSM 27989</strain>
    </source>
</reference>
<sequence length="157" mass="18405">MKVICETKNLVLREFFEIDAYELFQMNSDKELMRIVNEKPYKSEEEANFFIENMIKHYQEFGFGLWGVHEKKSGRFVGWGGLRQTKYGAIINIRLKRKFQNKGYGTEVLNVIVDYAKNELKLDKIAAKANANQPETLKLLQKSKLTKSEDNELVYKL</sequence>
<organism evidence="3 4">
    <name type="scientific">Chishuiella changwenlii</name>
    <dbReference type="NCBI Taxonomy" id="1434701"/>
    <lineage>
        <taxon>Bacteria</taxon>
        <taxon>Pseudomonadati</taxon>
        <taxon>Bacteroidota</taxon>
        <taxon>Flavobacteriia</taxon>
        <taxon>Flavobacteriales</taxon>
        <taxon>Weeksellaceae</taxon>
        <taxon>Chishuiella</taxon>
    </lineage>
</organism>
<dbReference type="PANTHER" id="PTHR43792">
    <property type="entry name" value="GNAT FAMILY, PUTATIVE (AFU_ORTHOLOGUE AFUA_3G00765)-RELATED-RELATED"/>
    <property type="match status" value="1"/>
</dbReference>
<dbReference type="InterPro" id="IPR000182">
    <property type="entry name" value="GNAT_dom"/>
</dbReference>
<proteinExistence type="predicted"/>
<accession>A0A1M6WF62</accession>
<reference evidence="5" key="4">
    <citation type="journal article" date="2019" name="Int. J. Syst. Evol. Microbiol.">
        <title>The Global Catalogue of Microorganisms (GCM) 10K type strain sequencing project: providing services to taxonomists for standard genome sequencing and annotation.</title>
        <authorList>
            <consortium name="The Broad Institute Genomics Platform"/>
            <consortium name="The Broad Institute Genome Sequencing Center for Infectious Disease"/>
            <person name="Wu L."/>
            <person name="Ma J."/>
        </authorList>
    </citation>
    <scope>NUCLEOTIDE SEQUENCE [LARGE SCALE GENOMIC DNA]</scope>
    <source>
        <strain evidence="5">CGMCC 1.12707</strain>
    </source>
</reference>
<dbReference type="EMBL" id="BMFL01000015">
    <property type="protein sequence ID" value="GGF05042.1"/>
    <property type="molecule type" value="Genomic_DNA"/>
</dbReference>
<dbReference type="Pfam" id="PF13302">
    <property type="entry name" value="Acetyltransf_3"/>
    <property type="match status" value="1"/>
</dbReference>
<dbReference type="EMBL" id="FRBH01000004">
    <property type="protein sequence ID" value="SHK92299.1"/>
    <property type="molecule type" value="Genomic_DNA"/>
</dbReference>
<dbReference type="OrthoDB" id="9788916at2"/>